<keyword evidence="6" id="KW-0732">Signal</keyword>
<dbReference type="Pfam" id="PF00026">
    <property type="entry name" value="Asp"/>
    <property type="match status" value="1"/>
</dbReference>
<evidence type="ECO:0000256" key="2">
    <source>
        <dbReference type="ARBA" id="ARBA00022750"/>
    </source>
</evidence>
<dbReference type="InterPro" id="IPR001461">
    <property type="entry name" value="Aspartic_peptidase_A1"/>
</dbReference>
<dbReference type="PANTHER" id="PTHR47966">
    <property type="entry name" value="BETA-SITE APP-CLEAVING ENZYME, ISOFORM A-RELATED"/>
    <property type="match status" value="1"/>
</dbReference>
<dbReference type="CDD" id="cd05471">
    <property type="entry name" value="pepsin_like"/>
    <property type="match status" value="1"/>
</dbReference>
<dbReference type="Proteomes" id="UP001212841">
    <property type="component" value="Unassembled WGS sequence"/>
</dbReference>
<keyword evidence="2 5" id="KW-0064">Aspartyl protease</keyword>
<dbReference type="AlphaFoldDB" id="A0AAD5S3Z6"/>
<keyword evidence="5" id="KW-0378">Hydrolase</keyword>
<dbReference type="PROSITE" id="PS00141">
    <property type="entry name" value="ASP_PROTEASE"/>
    <property type="match status" value="1"/>
</dbReference>
<feature type="active site" evidence="3">
    <location>
        <position position="114"/>
    </location>
</feature>
<feature type="non-terminal residue" evidence="8">
    <location>
        <position position="1"/>
    </location>
</feature>
<evidence type="ECO:0000256" key="4">
    <source>
        <dbReference type="PIRSR" id="PIRSR601461-2"/>
    </source>
</evidence>
<keyword evidence="5 8" id="KW-0645">Protease</keyword>
<dbReference type="InterPro" id="IPR001969">
    <property type="entry name" value="Aspartic_peptidase_AS"/>
</dbReference>
<dbReference type="SUPFAM" id="SSF50630">
    <property type="entry name" value="Acid proteases"/>
    <property type="match status" value="1"/>
</dbReference>
<gene>
    <name evidence="8" type="primary">PEP2_2</name>
    <name evidence="8" type="ORF">HK097_001864</name>
</gene>
<evidence type="ECO:0000313" key="9">
    <source>
        <dbReference type="Proteomes" id="UP001212841"/>
    </source>
</evidence>
<keyword evidence="9" id="KW-1185">Reference proteome</keyword>
<feature type="active site" evidence="3">
    <location>
        <position position="319"/>
    </location>
</feature>
<sequence length="462" mass="49259">MTSSSTSTRPNLRSCLLFLALSLSSLSVVHAQAVDANGVSVISTFSTNFHANEEKVKALLALNDKLGKRKYPPPPQKRQINELKIEGNTGTTLFSYHGPVDIGTPSKTFRILFDTGSSRLWVQGPAAARTLRGPNVFDCSTSSTCTNTNQRAEEIQYVDGTTINGVYVKDTVTLAGLTISDLQFEEATTAVSPVSQSTGASDIDGIMGMSFPQTSSSLFSSSSSNGPPQFWQTLIDKKAVTSGVFSYYIDETEENGALVWGGIDTNRFGGQLQWIDVLPIGSGGVFSSSQTYAYWQIKIDGVSVGQQTVPSTSLNAVWDTGTSLAVVPRSVAQSINSALGLERLTNSEPYLYGTVCPSGNAYPNTPDITLNFGGKTFTVRPNEYYFRQPLDDGRGTLACISGFAGQNIQSATGGANNAPNAIIGNVLLRRFYSVFDTPNRRIGLAIANRAADVGGQNLTAGP</sequence>
<dbReference type="InterPro" id="IPR021109">
    <property type="entry name" value="Peptidase_aspartic_dom_sf"/>
</dbReference>
<feature type="signal peptide" evidence="6">
    <location>
        <begin position="1"/>
        <end position="31"/>
    </location>
</feature>
<feature type="domain" description="Peptidase A1" evidence="7">
    <location>
        <begin position="96"/>
        <end position="445"/>
    </location>
</feature>
<feature type="chain" id="PRO_5042179689" evidence="6">
    <location>
        <begin position="32"/>
        <end position="462"/>
    </location>
</feature>
<accession>A0AAD5S3Z6</accession>
<organism evidence="8 9">
    <name type="scientific">Rhizophlyctis rosea</name>
    <dbReference type="NCBI Taxonomy" id="64517"/>
    <lineage>
        <taxon>Eukaryota</taxon>
        <taxon>Fungi</taxon>
        <taxon>Fungi incertae sedis</taxon>
        <taxon>Chytridiomycota</taxon>
        <taxon>Chytridiomycota incertae sedis</taxon>
        <taxon>Chytridiomycetes</taxon>
        <taxon>Rhizophlyctidales</taxon>
        <taxon>Rhizophlyctidaceae</taxon>
        <taxon>Rhizophlyctis</taxon>
    </lineage>
</organism>
<name>A0AAD5S3Z6_9FUNG</name>
<evidence type="ECO:0000256" key="5">
    <source>
        <dbReference type="RuleBase" id="RU000454"/>
    </source>
</evidence>
<evidence type="ECO:0000256" key="3">
    <source>
        <dbReference type="PIRSR" id="PIRSR601461-1"/>
    </source>
</evidence>
<reference evidence="8" key="1">
    <citation type="submission" date="2020-05" db="EMBL/GenBank/DDBJ databases">
        <title>Phylogenomic resolution of chytrid fungi.</title>
        <authorList>
            <person name="Stajich J.E."/>
            <person name="Amses K."/>
            <person name="Simmons R."/>
            <person name="Seto K."/>
            <person name="Myers J."/>
            <person name="Bonds A."/>
            <person name="Quandt C.A."/>
            <person name="Barry K."/>
            <person name="Liu P."/>
            <person name="Grigoriev I."/>
            <person name="Longcore J.E."/>
            <person name="James T.Y."/>
        </authorList>
    </citation>
    <scope>NUCLEOTIDE SEQUENCE</scope>
    <source>
        <strain evidence="8">JEL0318</strain>
    </source>
</reference>
<comment type="similarity">
    <text evidence="1 5">Belongs to the peptidase A1 family.</text>
</comment>
<dbReference type="GO" id="GO:0004190">
    <property type="term" value="F:aspartic-type endopeptidase activity"/>
    <property type="evidence" value="ECO:0007669"/>
    <property type="project" value="UniProtKB-KW"/>
</dbReference>
<dbReference type="InterPro" id="IPR033121">
    <property type="entry name" value="PEPTIDASE_A1"/>
</dbReference>
<protein>
    <submittedName>
        <fullName evidence="8">Vacuolar protease A</fullName>
    </submittedName>
</protein>
<feature type="disulfide bond" evidence="4">
    <location>
        <begin position="356"/>
        <end position="399"/>
    </location>
</feature>
<dbReference type="InterPro" id="IPR034164">
    <property type="entry name" value="Pepsin-like_dom"/>
</dbReference>
<dbReference type="PRINTS" id="PR00792">
    <property type="entry name" value="PEPSIN"/>
</dbReference>
<dbReference type="GO" id="GO:0006508">
    <property type="term" value="P:proteolysis"/>
    <property type="evidence" value="ECO:0007669"/>
    <property type="project" value="UniProtKB-KW"/>
</dbReference>
<evidence type="ECO:0000256" key="1">
    <source>
        <dbReference type="ARBA" id="ARBA00007447"/>
    </source>
</evidence>
<evidence type="ECO:0000256" key="6">
    <source>
        <dbReference type="SAM" id="SignalP"/>
    </source>
</evidence>
<dbReference type="Gene3D" id="2.40.70.10">
    <property type="entry name" value="Acid Proteases"/>
    <property type="match status" value="2"/>
</dbReference>
<evidence type="ECO:0000313" key="8">
    <source>
        <dbReference type="EMBL" id="KAJ3042913.1"/>
    </source>
</evidence>
<proteinExistence type="inferred from homology"/>
<evidence type="ECO:0000259" key="7">
    <source>
        <dbReference type="PROSITE" id="PS51767"/>
    </source>
</evidence>
<dbReference type="EMBL" id="JADGJD010001386">
    <property type="protein sequence ID" value="KAJ3042913.1"/>
    <property type="molecule type" value="Genomic_DNA"/>
</dbReference>
<keyword evidence="4" id="KW-1015">Disulfide bond</keyword>
<comment type="caution">
    <text evidence="8">The sequence shown here is derived from an EMBL/GenBank/DDBJ whole genome shotgun (WGS) entry which is preliminary data.</text>
</comment>
<dbReference type="PANTHER" id="PTHR47966:SF51">
    <property type="entry name" value="BETA-SITE APP-CLEAVING ENZYME, ISOFORM A-RELATED"/>
    <property type="match status" value="1"/>
</dbReference>
<dbReference type="PROSITE" id="PS51767">
    <property type="entry name" value="PEPTIDASE_A1"/>
    <property type="match status" value="1"/>
</dbReference>